<organism evidence="3 4">
    <name type="scientific">Ceriporiopsis subvermispora (strain B)</name>
    <name type="common">White-rot fungus</name>
    <name type="synonym">Gelatoporia subvermispora</name>
    <dbReference type="NCBI Taxonomy" id="914234"/>
    <lineage>
        <taxon>Eukaryota</taxon>
        <taxon>Fungi</taxon>
        <taxon>Dikarya</taxon>
        <taxon>Basidiomycota</taxon>
        <taxon>Agaricomycotina</taxon>
        <taxon>Agaricomycetes</taxon>
        <taxon>Polyporales</taxon>
        <taxon>Gelatoporiaceae</taxon>
        <taxon>Gelatoporia</taxon>
    </lineage>
</organism>
<gene>
    <name evidence="3" type="ORF">CERSUDRAFT_43486</name>
</gene>
<evidence type="ECO:0000256" key="1">
    <source>
        <dbReference type="SAM" id="Coils"/>
    </source>
</evidence>
<dbReference type="Gene3D" id="1.20.1280.50">
    <property type="match status" value="1"/>
</dbReference>
<reference evidence="3 4" key="1">
    <citation type="journal article" date="2012" name="Proc. Natl. Acad. Sci. U.S.A.">
        <title>Comparative genomics of Ceriporiopsis subvermispora and Phanerochaete chrysosporium provide insight into selective ligninolysis.</title>
        <authorList>
            <person name="Fernandez-Fueyo E."/>
            <person name="Ruiz-Duenas F.J."/>
            <person name="Ferreira P."/>
            <person name="Floudas D."/>
            <person name="Hibbett D.S."/>
            <person name="Canessa P."/>
            <person name="Larrondo L.F."/>
            <person name="James T.Y."/>
            <person name="Seelenfreund D."/>
            <person name="Lobos S."/>
            <person name="Polanco R."/>
            <person name="Tello M."/>
            <person name="Honda Y."/>
            <person name="Watanabe T."/>
            <person name="Watanabe T."/>
            <person name="Ryu J.S."/>
            <person name="Kubicek C.P."/>
            <person name="Schmoll M."/>
            <person name="Gaskell J."/>
            <person name="Hammel K.E."/>
            <person name="St John F.J."/>
            <person name="Vanden Wymelenberg A."/>
            <person name="Sabat G."/>
            <person name="Splinter BonDurant S."/>
            <person name="Syed K."/>
            <person name="Yadav J.S."/>
            <person name="Doddapaneni H."/>
            <person name="Subramanian V."/>
            <person name="Lavin J.L."/>
            <person name="Oguiza J.A."/>
            <person name="Perez G."/>
            <person name="Pisabarro A.G."/>
            <person name="Ramirez L."/>
            <person name="Santoyo F."/>
            <person name="Master E."/>
            <person name="Coutinho P.M."/>
            <person name="Henrissat B."/>
            <person name="Lombard V."/>
            <person name="Magnuson J.K."/>
            <person name="Kuees U."/>
            <person name="Hori C."/>
            <person name="Igarashi K."/>
            <person name="Samejima M."/>
            <person name="Held B.W."/>
            <person name="Barry K.W."/>
            <person name="LaButti K.M."/>
            <person name="Lapidus A."/>
            <person name="Lindquist E.A."/>
            <person name="Lucas S.M."/>
            <person name="Riley R."/>
            <person name="Salamov A.A."/>
            <person name="Hoffmeister D."/>
            <person name="Schwenk D."/>
            <person name="Hadar Y."/>
            <person name="Yarden O."/>
            <person name="de Vries R.P."/>
            <person name="Wiebenga A."/>
            <person name="Stenlid J."/>
            <person name="Eastwood D."/>
            <person name="Grigoriev I.V."/>
            <person name="Berka R.M."/>
            <person name="Blanchette R.A."/>
            <person name="Kersten P."/>
            <person name="Martinez A.T."/>
            <person name="Vicuna R."/>
            <person name="Cullen D."/>
        </authorList>
    </citation>
    <scope>NUCLEOTIDE SEQUENCE [LARGE SCALE GENOMIC DNA]</scope>
    <source>
        <strain evidence="3 4">B</strain>
    </source>
</reference>
<feature type="coiled-coil region" evidence="1">
    <location>
        <begin position="16"/>
        <end position="50"/>
    </location>
</feature>
<dbReference type="AlphaFoldDB" id="M2RRF3"/>
<sequence>MSELTQEEILAAHHDIREHEAIVDALEARIRALSTEIQELRKEQQRHRKSINQCRGAISVVRRIPEDVLIQIFEHCLHINWTLAPLVVSSVCRAWRKAARAPRVW</sequence>
<name>M2RRF3_CERS8</name>
<evidence type="ECO:0000313" key="3">
    <source>
        <dbReference type="EMBL" id="EMD41017.1"/>
    </source>
</evidence>
<evidence type="ECO:0000259" key="2">
    <source>
        <dbReference type="Pfam" id="PF12937"/>
    </source>
</evidence>
<dbReference type="InterPro" id="IPR001810">
    <property type="entry name" value="F-box_dom"/>
</dbReference>
<protein>
    <recommendedName>
        <fullName evidence="2">F-box domain-containing protein</fullName>
    </recommendedName>
</protein>
<evidence type="ECO:0000313" key="4">
    <source>
        <dbReference type="Proteomes" id="UP000016930"/>
    </source>
</evidence>
<dbReference type="HOGENOM" id="CLU_018544_3_2_1"/>
<dbReference type="EMBL" id="KB445792">
    <property type="protein sequence ID" value="EMD41017.1"/>
    <property type="molecule type" value="Genomic_DNA"/>
</dbReference>
<dbReference type="SUPFAM" id="SSF81383">
    <property type="entry name" value="F-box domain"/>
    <property type="match status" value="1"/>
</dbReference>
<accession>M2RRF3</accession>
<feature type="non-terminal residue" evidence="3">
    <location>
        <position position="105"/>
    </location>
</feature>
<proteinExistence type="predicted"/>
<dbReference type="Proteomes" id="UP000016930">
    <property type="component" value="Unassembled WGS sequence"/>
</dbReference>
<dbReference type="Pfam" id="PF12937">
    <property type="entry name" value="F-box-like"/>
    <property type="match status" value="1"/>
</dbReference>
<dbReference type="STRING" id="914234.M2RRF3"/>
<keyword evidence="1" id="KW-0175">Coiled coil</keyword>
<dbReference type="InterPro" id="IPR036047">
    <property type="entry name" value="F-box-like_dom_sf"/>
</dbReference>
<dbReference type="OrthoDB" id="3269400at2759"/>
<keyword evidence="4" id="KW-1185">Reference proteome</keyword>
<feature type="domain" description="F-box" evidence="2">
    <location>
        <begin position="63"/>
        <end position="105"/>
    </location>
</feature>